<reference evidence="2" key="2">
    <citation type="submission" date="2022-08" db="UniProtKB">
        <authorList>
            <consortium name="EnsemblMetazoa"/>
        </authorList>
    </citation>
    <scope>IDENTIFICATION</scope>
    <source>
        <strain evidence="2">STECLA/ALBI9_A</strain>
    </source>
</reference>
<feature type="region of interest" description="Disordered" evidence="1">
    <location>
        <begin position="133"/>
        <end position="159"/>
    </location>
</feature>
<dbReference type="AlphaFoldDB" id="A0A182F153"/>
<protein>
    <submittedName>
        <fullName evidence="2">Uncharacterized protein</fullName>
    </submittedName>
</protein>
<dbReference type="VEuPathDB" id="VectorBase:AALB000177"/>
<evidence type="ECO:0000256" key="1">
    <source>
        <dbReference type="SAM" id="MobiDB-lite"/>
    </source>
</evidence>
<feature type="region of interest" description="Disordered" evidence="1">
    <location>
        <begin position="76"/>
        <end position="98"/>
    </location>
</feature>
<dbReference type="EnsemblMetazoa" id="AALB000177-RA">
    <property type="protein sequence ID" value="AALB000177-PA"/>
    <property type="gene ID" value="AALB000177"/>
</dbReference>
<accession>A0A182F153</accession>
<name>A0A182F153_ANOAL</name>
<keyword evidence="3" id="KW-1185">Reference proteome</keyword>
<organism evidence="2 3">
    <name type="scientific">Anopheles albimanus</name>
    <name type="common">New world malaria mosquito</name>
    <dbReference type="NCBI Taxonomy" id="7167"/>
    <lineage>
        <taxon>Eukaryota</taxon>
        <taxon>Metazoa</taxon>
        <taxon>Ecdysozoa</taxon>
        <taxon>Arthropoda</taxon>
        <taxon>Hexapoda</taxon>
        <taxon>Insecta</taxon>
        <taxon>Pterygota</taxon>
        <taxon>Neoptera</taxon>
        <taxon>Endopterygota</taxon>
        <taxon>Diptera</taxon>
        <taxon>Nematocera</taxon>
        <taxon>Culicoidea</taxon>
        <taxon>Culicidae</taxon>
        <taxon>Anophelinae</taxon>
        <taxon>Anopheles</taxon>
    </lineage>
</organism>
<sequence length="188" mass="21370">ARKICKQTKFVTGTRPAPAQITVLENSFSWFTSQDGQRTVRSGHAREDRHSVHDGGRVYEALLRKCRQEAPPNVEALHGQRSGGVERERSEWQGTDRKVLQRSTPHRAHHLDARCPTDRRRFRVHSDDVPCAGLGDGTAKRRSTETIPANVHDHRPGRQMANRKRLFPPTGWHILNAARSTLHPHPIK</sequence>
<evidence type="ECO:0000313" key="3">
    <source>
        <dbReference type="Proteomes" id="UP000069272"/>
    </source>
</evidence>
<evidence type="ECO:0000313" key="2">
    <source>
        <dbReference type="EnsemblMetazoa" id="AALB000177-PA"/>
    </source>
</evidence>
<feature type="compositionally biased region" description="Basic and acidic residues" evidence="1">
    <location>
        <begin position="84"/>
        <end position="98"/>
    </location>
</feature>
<reference evidence="2 3" key="1">
    <citation type="journal article" date="2017" name="G3 (Bethesda)">
        <title>The Physical Genome Mapping of Anopheles albimanus Corrected Scaffold Misassemblies and Identified Interarm Rearrangements in Genus Anopheles.</title>
        <authorList>
            <person name="Artemov G.N."/>
            <person name="Peery A.N."/>
            <person name="Jiang X."/>
            <person name="Tu Z."/>
            <person name="Stegniy V.N."/>
            <person name="Sharakhova M.V."/>
            <person name="Sharakhov I.V."/>
        </authorList>
    </citation>
    <scope>NUCLEOTIDE SEQUENCE [LARGE SCALE GENOMIC DNA]</scope>
    <source>
        <strain evidence="2 3">ALBI9_A</strain>
    </source>
</reference>
<proteinExistence type="predicted"/>
<dbReference type="Proteomes" id="UP000069272">
    <property type="component" value="Chromosome 2L"/>
</dbReference>